<feature type="transmembrane region" description="Helical" evidence="1">
    <location>
        <begin position="297"/>
        <end position="319"/>
    </location>
</feature>
<dbReference type="AlphaFoldDB" id="X6M391"/>
<organism evidence="2 3">
    <name type="scientific">Reticulomyxa filosa</name>
    <dbReference type="NCBI Taxonomy" id="46433"/>
    <lineage>
        <taxon>Eukaryota</taxon>
        <taxon>Sar</taxon>
        <taxon>Rhizaria</taxon>
        <taxon>Retaria</taxon>
        <taxon>Foraminifera</taxon>
        <taxon>Monothalamids</taxon>
        <taxon>Reticulomyxidae</taxon>
        <taxon>Reticulomyxa</taxon>
    </lineage>
</organism>
<proteinExistence type="predicted"/>
<evidence type="ECO:0000313" key="3">
    <source>
        <dbReference type="Proteomes" id="UP000023152"/>
    </source>
</evidence>
<gene>
    <name evidence="2" type="ORF">RFI_29903</name>
</gene>
<comment type="caution">
    <text evidence="2">The sequence shown here is derived from an EMBL/GenBank/DDBJ whole genome shotgun (WGS) entry which is preliminary data.</text>
</comment>
<evidence type="ECO:0000256" key="1">
    <source>
        <dbReference type="SAM" id="Phobius"/>
    </source>
</evidence>
<keyword evidence="1" id="KW-0472">Membrane</keyword>
<protein>
    <submittedName>
        <fullName evidence="2">Uncharacterized protein</fullName>
    </submittedName>
</protein>
<dbReference type="EMBL" id="ASPP01026113">
    <property type="protein sequence ID" value="ETO07490.1"/>
    <property type="molecule type" value="Genomic_DNA"/>
</dbReference>
<accession>X6M391</accession>
<sequence length="672" mass="79495">MTNKTTLLDSSTFSRLIKDLCNDELIEIVNIQNNDGYTVLIVEKNVDVNNLDMQQKIKQCTNLQHHNVNGQFSSNTLRHEDDFTSNITIKQDINTPVTTIHDETSKSNINKDKSSSHMYYYYGFMKPFNCRVWSFHEWLYDFYKQHSIKSIQTIQIKIDLRKQDCQKRMQKKSVYRFPRRQRQLFSNKTENIRLDTSMNQEWKRYQQRSRWIEKNTNTTCYDRLQGRYLYHFPQRHCFNANANENITEITIDNVNSIPSLPSLRANRVETNTQAPILFKFANNIKRRVRQSSRRVKMINMLYVNFIHLFPLSLFLAIIGGHSEIFKDEQLSEVKVINLYHERRVMDLPDNMYDEIMGISDIRIYRIVEYVNVLIAMKLIVYTGLDLNDETALNNFIKTETKDISLMAIHLNDQIIMDGKIYYFTNTQHVNAFWKIFKSKIEEFIFRLNLRFPNKGFFLYGVYLEDNNNDDNGNDNDNKGNDEELAKTVQKCLRNQELKTAEGFVLRYLDRWTGHVWTGLINQVCQGWSPDEVMTYFVHWMKIPVTKGWLSYSIIVDIDKEFVKNFELECMNIPILPEFYGAIFATMSVHGAKDNLVVIFKEFIIAVRDTETKHKTWMEVLRHGLKYIATTNNQNKDSVLAYLKSLKLASLLNSNLLQNWKIIRMNEKKKTID</sequence>
<keyword evidence="1" id="KW-1133">Transmembrane helix</keyword>
<keyword evidence="1" id="KW-0812">Transmembrane</keyword>
<dbReference type="Proteomes" id="UP000023152">
    <property type="component" value="Unassembled WGS sequence"/>
</dbReference>
<keyword evidence="3" id="KW-1185">Reference proteome</keyword>
<evidence type="ECO:0000313" key="2">
    <source>
        <dbReference type="EMBL" id="ETO07490.1"/>
    </source>
</evidence>
<reference evidence="2 3" key="1">
    <citation type="journal article" date="2013" name="Curr. Biol.">
        <title>The Genome of the Foraminiferan Reticulomyxa filosa.</title>
        <authorList>
            <person name="Glockner G."/>
            <person name="Hulsmann N."/>
            <person name="Schleicher M."/>
            <person name="Noegel A.A."/>
            <person name="Eichinger L."/>
            <person name="Gallinger C."/>
            <person name="Pawlowski J."/>
            <person name="Sierra R."/>
            <person name="Euteneuer U."/>
            <person name="Pillet L."/>
            <person name="Moustafa A."/>
            <person name="Platzer M."/>
            <person name="Groth M."/>
            <person name="Szafranski K."/>
            <person name="Schliwa M."/>
        </authorList>
    </citation>
    <scope>NUCLEOTIDE SEQUENCE [LARGE SCALE GENOMIC DNA]</scope>
</reference>
<name>X6M391_RETFI</name>